<proteinExistence type="predicted"/>
<organism evidence="2 3">
    <name type="scientific">Collybia nuda</name>
    <dbReference type="NCBI Taxonomy" id="64659"/>
    <lineage>
        <taxon>Eukaryota</taxon>
        <taxon>Fungi</taxon>
        <taxon>Dikarya</taxon>
        <taxon>Basidiomycota</taxon>
        <taxon>Agaricomycotina</taxon>
        <taxon>Agaricomycetes</taxon>
        <taxon>Agaricomycetidae</taxon>
        <taxon>Agaricales</taxon>
        <taxon>Tricholomatineae</taxon>
        <taxon>Clitocybaceae</taxon>
        <taxon>Collybia</taxon>
    </lineage>
</organism>
<dbReference type="SUPFAM" id="SSF52833">
    <property type="entry name" value="Thioredoxin-like"/>
    <property type="match status" value="1"/>
</dbReference>
<comment type="caution">
    <text evidence="2">The sequence shown here is derived from an EMBL/GenBank/DDBJ whole genome shotgun (WGS) entry which is preliminary data.</text>
</comment>
<dbReference type="PANTHER" id="PTHR31902">
    <property type="entry name" value="ACTIN PATCHES DISTAL PROTEIN 1"/>
    <property type="match status" value="1"/>
</dbReference>
<dbReference type="OrthoDB" id="10253744at2759"/>
<dbReference type="InterPro" id="IPR036249">
    <property type="entry name" value="Thioredoxin-like_sf"/>
</dbReference>
<reference evidence="2" key="1">
    <citation type="submission" date="2020-11" db="EMBL/GenBank/DDBJ databases">
        <authorList>
            <consortium name="DOE Joint Genome Institute"/>
            <person name="Ahrendt S."/>
            <person name="Riley R."/>
            <person name="Andreopoulos W."/>
            <person name="Labutti K."/>
            <person name="Pangilinan J."/>
            <person name="Ruiz-Duenas F.J."/>
            <person name="Barrasa J.M."/>
            <person name="Sanchez-Garcia M."/>
            <person name="Camarero S."/>
            <person name="Miyauchi S."/>
            <person name="Serrano A."/>
            <person name="Linde D."/>
            <person name="Babiker R."/>
            <person name="Drula E."/>
            <person name="Ayuso-Fernandez I."/>
            <person name="Pacheco R."/>
            <person name="Padilla G."/>
            <person name="Ferreira P."/>
            <person name="Barriuso J."/>
            <person name="Kellner H."/>
            <person name="Castanera R."/>
            <person name="Alfaro M."/>
            <person name="Ramirez L."/>
            <person name="Pisabarro A.G."/>
            <person name="Kuo A."/>
            <person name="Tritt A."/>
            <person name="Lipzen A."/>
            <person name="He G."/>
            <person name="Yan M."/>
            <person name="Ng V."/>
            <person name="Cullen D."/>
            <person name="Martin F."/>
            <person name="Rosso M.-N."/>
            <person name="Henrissat B."/>
            <person name="Hibbett D."/>
            <person name="Martinez A.T."/>
            <person name="Grigoriev I.V."/>
        </authorList>
    </citation>
    <scope>NUCLEOTIDE SEQUENCE</scope>
    <source>
        <strain evidence="2">CBS 247.69</strain>
    </source>
</reference>
<dbReference type="EMBL" id="MU150231">
    <property type="protein sequence ID" value="KAF9468944.1"/>
    <property type="molecule type" value="Genomic_DNA"/>
</dbReference>
<dbReference type="CDD" id="cd03062">
    <property type="entry name" value="TRX_Fd_Sucrase"/>
    <property type="match status" value="1"/>
</dbReference>
<dbReference type="Proteomes" id="UP000807353">
    <property type="component" value="Unassembled WGS sequence"/>
</dbReference>
<accession>A0A9P5YHW7</accession>
<dbReference type="AlphaFoldDB" id="A0A9P5YHW7"/>
<evidence type="ECO:0000313" key="3">
    <source>
        <dbReference type="Proteomes" id="UP000807353"/>
    </source>
</evidence>
<sequence length="364" mass="40390">MYSLRKLQAIVLGNQLEPGQVHEQLQASYVPVTEADCRNCSDPCEEGHENYPNRFDVDWESQMLGTVKPYRRQVVISTGKSDWDREITDTKGSLAAHLLSAQNQGNLPIAEPAPPRPPQPPLQHNGKAVRQTTGVFRSTDATRISILNASHVTMSDDDELETVLVFPDYTAVADVTRSREGAQKLWESAVDPEVGRGGIRHEKSPFKTWVLPYSCVILLCSHKKRDNRCAIAAPKLEQGFIHSLQENGWVADTQLECQCLMGPSLEDLGGTPEETEQEIMKQLKISSAEKRVLILKCSHVGGHKYAGNCLIYTPQGSCVWYGRVTPHDVESIVVNTIIDGLVLPPLLRSGMNLSRPGCKTLNDW</sequence>
<feature type="region of interest" description="Disordered" evidence="1">
    <location>
        <begin position="106"/>
        <end position="126"/>
    </location>
</feature>
<evidence type="ECO:0000256" key="1">
    <source>
        <dbReference type="SAM" id="MobiDB-lite"/>
    </source>
</evidence>
<dbReference type="PANTHER" id="PTHR31902:SF14">
    <property type="entry name" value="ACTIN PATCHES DISTAL PROTEIN 1"/>
    <property type="match status" value="1"/>
</dbReference>
<dbReference type="Pfam" id="PF06999">
    <property type="entry name" value="Suc_Fer-like"/>
    <property type="match status" value="1"/>
</dbReference>
<feature type="compositionally biased region" description="Pro residues" evidence="1">
    <location>
        <begin position="111"/>
        <end position="121"/>
    </location>
</feature>
<keyword evidence="3" id="KW-1185">Reference proteome</keyword>
<protein>
    <submittedName>
        <fullName evidence="2">Sucrase/ferredoxin-like-domain-containing protein</fullName>
    </submittedName>
</protein>
<evidence type="ECO:0000313" key="2">
    <source>
        <dbReference type="EMBL" id="KAF9468944.1"/>
    </source>
</evidence>
<name>A0A9P5YHW7_9AGAR</name>
<dbReference type="Gene3D" id="3.40.30.10">
    <property type="entry name" value="Glutaredoxin"/>
    <property type="match status" value="1"/>
</dbReference>
<dbReference type="InterPro" id="IPR009737">
    <property type="entry name" value="Aim32/Apd1-like"/>
</dbReference>
<gene>
    <name evidence="2" type="ORF">BDZ94DRAFT_1304088</name>
</gene>